<evidence type="ECO:0000313" key="8">
    <source>
        <dbReference type="EMBL" id="AXH95123.1"/>
    </source>
</evidence>
<evidence type="ECO:0000256" key="6">
    <source>
        <dbReference type="SAM" id="MobiDB-lite"/>
    </source>
</evidence>
<feature type="transmembrane region" description="Helical" evidence="7">
    <location>
        <begin position="102"/>
        <end position="125"/>
    </location>
</feature>
<dbReference type="EMBL" id="CP031229">
    <property type="protein sequence ID" value="AXH95123.1"/>
    <property type="molecule type" value="Genomic_DNA"/>
</dbReference>
<dbReference type="InterPro" id="IPR022369">
    <property type="entry name" value="Integral_membrane_TerC_rswitch"/>
</dbReference>
<feature type="transmembrane region" description="Helical" evidence="7">
    <location>
        <begin position="38"/>
        <end position="58"/>
    </location>
</feature>
<name>A0A345NJB5_9MICO</name>
<evidence type="ECO:0000256" key="4">
    <source>
        <dbReference type="ARBA" id="ARBA00022989"/>
    </source>
</evidence>
<dbReference type="NCBIfam" id="TIGR03718">
    <property type="entry name" value="R_switched_Alx"/>
    <property type="match status" value="1"/>
</dbReference>
<evidence type="ECO:0000256" key="2">
    <source>
        <dbReference type="ARBA" id="ARBA00007511"/>
    </source>
</evidence>
<feature type="transmembrane region" description="Helical" evidence="7">
    <location>
        <begin position="196"/>
        <end position="223"/>
    </location>
</feature>
<feature type="transmembrane region" description="Helical" evidence="7">
    <location>
        <begin position="301"/>
        <end position="321"/>
    </location>
</feature>
<accession>A0A345NJB5</accession>
<keyword evidence="4 7" id="KW-1133">Transmembrane helix</keyword>
<organism evidence="8 9">
    <name type="scientific">Ornithinimicrobium avium</name>
    <dbReference type="NCBI Taxonomy" id="2283195"/>
    <lineage>
        <taxon>Bacteria</taxon>
        <taxon>Bacillati</taxon>
        <taxon>Actinomycetota</taxon>
        <taxon>Actinomycetes</taxon>
        <taxon>Micrococcales</taxon>
        <taxon>Ornithinimicrobiaceae</taxon>
        <taxon>Ornithinimicrobium</taxon>
    </lineage>
</organism>
<evidence type="ECO:0000256" key="5">
    <source>
        <dbReference type="ARBA" id="ARBA00023136"/>
    </source>
</evidence>
<evidence type="ECO:0000256" key="3">
    <source>
        <dbReference type="ARBA" id="ARBA00022692"/>
    </source>
</evidence>
<feature type="region of interest" description="Disordered" evidence="6">
    <location>
        <begin position="336"/>
        <end position="378"/>
    </location>
</feature>
<evidence type="ECO:0000313" key="9">
    <source>
        <dbReference type="Proteomes" id="UP000253790"/>
    </source>
</evidence>
<reference evidence="8 9" key="1">
    <citation type="submission" date="2018-07" db="EMBL/GenBank/DDBJ databases">
        <title>Complete genome sequencing of Ornithinimicrobium sp. AMA3305.</title>
        <authorList>
            <person name="Bae J.-W."/>
        </authorList>
    </citation>
    <scope>NUCLEOTIDE SEQUENCE [LARGE SCALE GENOMIC DNA]</scope>
    <source>
        <strain evidence="8 9">AMA3305</strain>
    </source>
</reference>
<dbReference type="KEGG" id="orn:DV701_02220"/>
<evidence type="ECO:0000256" key="7">
    <source>
        <dbReference type="SAM" id="Phobius"/>
    </source>
</evidence>
<feature type="transmembrane region" description="Helical" evidence="7">
    <location>
        <begin position="257"/>
        <end position="281"/>
    </location>
</feature>
<comment type="subcellular location">
    <subcellularLocation>
        <location evidence="1">Membrane</location>
        <topology evidence="1">Multi-pass membrane protein</topology>
    </subcellularLocation>
</comment>
<comment type="similarity">
    <text evidence="2">Belongs to the TerC family.</text>
</comment>
<feature type="transmembrane region" description="Helical" evidence="7">
    <location>
        <begin position="131"/>
        <end position="148"/>
    </location>
</feature>
<dbReference type="RefSeq" id="WP_114926888.1">
    <property type="nucleotide sequence ID" value="NZ_CP031229.1"/>
</dbReference>
<dbReference type="Pfam" id="PF03741">
    <property type="entry name" value="TerC"/>
    <property type="match status" value="1"/>
</dbReference>
<feature type="transmembrane region" description="Helical" evidence="7">
    <location>
        <begin position="229"/>
        <end position="250"/>
    </location>
</feature>
<protein>
    <submittedName>
        <fullName evidence="8">TerC family protein</fullName>
    </submittedName>
</protein>
<feature type="transmembrane region" description="Helical" evidence="7">
    <location>
        <begin position="6"/>
        <end position="26"/>
    </location>
</feature>
<dbReference type="InterPro" id="IPR005496">
    <property type="entry name" value="Integral_membrane_TerC"/>
</dbReference>
<evidence type="ECO:0000256" key="1">
    <source>
        <dbReference type="ARBA" id="ARBA00004141"/>
    </source>
</evidence>
<dbReference type="PANTHER" id="PTHR30238">
    <property type="entry name" value="MEMBRANE BOUND PREDICTED REDOX MODULATOR"/>
    <property type="match status" value="1"/>
</dbReference>
<gene>
    <name evidence="8" type="ORF">DV701_02220</name>
</gene>
<sequence>MTVPTWVWILTMALVAVFFAFDLLVLGRRPHEPSRREVSLALTGYVGAAILFGLGVLFFEGGQLAGEFFAGWLTEYSLSIDNLFIFLIIMAKFGVPRKYQQYALMVGIVMALVMRAIFILVGAAAIERWSWVFYIFGVFLIYTAVKLAKENIGHDDADDDDFQENALLKFIERRFPLTQSWDGGTKLRVVEAGKTVLTPMAIVIVALGTTDLLFALDSIPAIFGLTQEPYLVLMANVFALMGLRQLYFLLGDLLKRLVYLGIGLAVLLAFIGVKLIIHALHENNLSFINGGEPFHVWDIPIWFSLGAIVVILGVTAVASLIKSGRDARAAVRAGGDDGAPDLGEVSLLGEGHEHRAGGERGADREGRDGRDEESEGRG</sequence>
<dbReference type="AlphaFoldDB" id="A0A345NJB5"/>
<dbReference type="PANTHER" id="PTHR30238:SF0">
    <property type="entry name" value="THYLAKOID MEMBRANE PROTEIN TERC, CHLOROPLASTIC"/>
    <property type="match status" value="1"/>
</dbReference>
<feature type="transmembrane region" description="Helical" evidence="7">
    <location>
        <begin position="78"/>
        <end position="95"/>
    </location>
</feature>
<dbReference type="OrthoDB" id="5242957at2"/>
<keyword evidence="5 7" id="KW-0472">Membrane</keyword>
<feature type="compositionally biased region" description="Basic and acidic residues" evidence="6">
    <location>
        <begin position="350"/>
        <end position="378"/>
    </location>
</feature>
<dbReference type="GO" id="GO:0016020">
    <property type="term" value="C:membrane"/>
    <property type="evidence" value="ECO:0007669"/>
    <property type="project" value="UniProtKB-SubCell"/>
</dbReference>
<keyword evidence="9" id="KW-1185">Reference proteome</keyword>
<keyword evidence="3 7" id="KW-0812">Transmembrane</keyword>
<proteinExistence type="inferred from homology"/>
<dbReference type="Proteomes" id="UP000253790">
    <property type="component" value="Chromosome"/>
</dbReference>